<accession>A0ABV4XM51</accession>
<feature type="repeat" description="TPR" evidence="1">
    <location>
        <begin position="214"/>
        <end position="247"/>
    </location>
</feature>
<proteinExistence type="predicted"/>
<dbReference type="SUPFAM" id="SSF48452">
    <property type="entry name" value="TPR-like"/>
    <property type="match status" value="2"/>
</dbReference>
<keyword evidence="5" id="KW-1185">Reference proteome</keyword>
<dbReference type="PANTHER" id="PTHR10098">
    <property type="entry name" value="RAPSYN-RELATED"/>
    <property type="match status" value="1"/>
</dbReference>
<evidence type="ECO:0000256" key="1">
    <source>
        <dbReference type="PROSITE-ProRule" id="PRU00339"/>
    </source>
</evidence>
<protein>
    <submittedName>
        <fullName evidence="4">CHAT domain-containing protein</fullName>
    </submittedName>
</protein>
<reference evidence="4 5" key="1">
    <citation type="submission" date="2024-09" db="EMBL/GenBank/DDBJ databases">
        <title>Floridaenema gen nov. (Aerosakkonemataceae, Aerosakkonematales ord. nov., Cyanobacteria) from benthic tropical and subtropical fresh waters, with the description of four new species.</title>
        <authorList>
            <person name="Moretto J.A."/>
            <person name="Berthold D.E."/>
            <person name="Lefler F.W."/>
            <person name="Huang I.-S."/>
            <person name="Laughinghouse H. IV."/>
        </authorList>
    </citation>
    <scope>NUCLEOTIDE SEQUENCE [LARGE SCALE GENOMIC DNA]</scope>
    <source>
        <strain evidence="4 5">BLCC-F50</strain>
    </source>
</reference>
<evidence type="ECO:0000256" key="2">
    <source>
        <dbReference type="SAM" id="Coils"/>
    </source>
</evidence>
<organism evidence="4 5">
    <name type="scientific">Floridaenema flaviceps BLCC-F50</name>
    <dbReference type="NCBI Taxonomy" id="3153642"/>
    <lineage>
        <taxon>Bacteria</taxon>
        <taxon>Bacillati</taxon>
        <taxon>Cyanobacteriota</taxon>
        <taxon>Cyanophyceae</taxon>
        <taxon>Oscillatoriophycideae</taxon>
        <taxon>Aerosakkonematales</taxon>
        <taxon>Aerosakkonemataceae</taxon>
        <taxon>Floridanema</taxon>
        <taxon>Floridanema flaviceps</taxon>
    </lineage>
</organism>
<dbReference type="Pfam" id="PF13374">
    <property type="entry name" value="TPR_10"/>
    <property type="match status" value="4"/>
</dbReference>
<dbReference type="InterPro" id="IPR011990">
    <property type="entry name" value="TPR-like_helical_dom_sf"/>
</dbReference>
<dbReference type="RefSeq" id="WP_413262154.1">
    <property type="nucleotide sequence ID" value="NZ_JBHFNR010000038.1"/>
</dbReference>
<dbReference type="InterPro" id="IPR019734">
    <property type="entry name" value="TPR_rpt"/>
</dbReference>
<sequence>MTLLFIERAIAYYTQALTVRTCDAFPEDWARTQNNLAAAYSKRIRGERAENIERAIEFYNLALTVYTREAFPEYWAQTQHNLGEAYRNRIRGERAENIERAIEFCTAALTVRTREAFPQDWAMTQHNLANAYSDRIRGERADNIDKAIEFYTEVLTVYTRDAFPQDWAMTQNNLATAYSDRIRGERADNIEQAIEFYENALTIRTREAFPQDYTETLFNLGNLYRNKKEWELAYKTFSPAIETVEFLRGEIQSGDETKQKLAEEWNKLYLGMVEVCIQLQRYTEAVEYAERSKAQNLIELLSVKDLYPKGEIPPQVRQELQQLRLRIAQENQRLKQAEEKNYDFINQLRQDLAAKYPYTPLNFGEIKQLTDEKTAIVEWYILGDRFCVFIITKDPPQPPLIRGEQEDSELLLKMGDNELELAQSSLNEEQQTSEPPFLRGAGGIALWQSSPQDLQRLIKWTNAYLTKYYEDSNKWREQLAQGLRILAKILHIDQILKSIPETCDQLILIPHRYLHLFPLHALPVSRENWQRFHSNNPNCPPNPYLIDCFDKGVSYTPSCQILHQVQKYQRGKFAKFFAIQNPTNDLMAADMEVESVKNIFPKSEILAKQNAKKGKQLEEKLEIAEQVADSHHLFFSCHGSFNPNEPLKSGLKLADGTLTLEEIIRYFNLSECSLVTLSACETGQVRLDDTDEYISLTSGFLLAGTPSLYVTLWSVNAFSTAILLIKTYENLSQQPGKLALALNQAQIWVRDTDIQGFIDWTKKCQLLDQTWRETLQDCLEEDKATQGANAKIYQNPYYWAGFCAAGKGEQKENKI</sequence>
<dbReference type="InterPro" id="IPR024983">
    <property type="entry name" value="CHAT_dom"/>
</dbReference>
<dbReference type="Gene3D" id="1.25.40.10">
    <property type="entry name" value="Tetratricopeptide repeat domain"/>
    <property type="match status" value="2"/>
</dbReference>
<dbReference type="Proteomes" id="UP001576784">
    <property type="component" value="Unassembled WGS sequence"/>
</dbReference>
<gene>
    <name evidence="4" type="ORF">ACE1CI_06010</name>
</gene>
<dbReference type="PANTHER" id="PTHR10098:SF108">
    <property type="entry name" value="TETRATRICOPEPTIDE REPEAT PROTEIN 28"/>
    <property type="match status" value="1"/>
</dbReference>
<keyword evidence="1" id="KW-0802">TPR repeat</keyword>
<feature type="coiled-coil region" evidence="2">
    <location>
        <begin position="317"/>
        <end position="347"/>
    </location>
</feature>
<dbReference type="EMBL" id="JBHFNR010000038">
    <property type="protein sequence ID" value="MFB2892482.1"/>
    <property type="molecule type" value="Genomic_DNA"/>
</dbReference>
<dbReference type="SMART" id="SM00028">
    <property type="entry name" value="TPR"/>
    <property type="match status" value="5"/>
</dbReference>
<name>A0ABV4XM51_9CYAN</name>
<evidence type="ECO:0000313" key="5">
    <source>
        <dbReference type="Proteomes" id="UP001576784"/>
    </source>
</evidence>
<comment type="caution">
    <text evidence="4">The sequence shown here is derived from an EMBL/GenBank/DDBJ whole genome shotgun (WGS) entry which is preliminary data.</text>
</comment>
<dbReference type="PROSITE" id="PS50005">
    <property type="entry name" value="TPR"/>
    <property type="match status" value="1"/>
</dbReference>
<evidence type="ECO:0000259" key="3">
    <source>
        <dbReference type="Pfam" id="PF12770"/>
    </source>
</evidence>
<evidence type="ECO:0000313" key="4">
    <source>
        <dbReference type="EMBL" id="MFB2892482.1"/>
    </source>
</evidence>
<dbReference type="Pfam" id="PF12770">
    <property type="entry name" value="CHAT"/>
    <property type="match status" value="1"/>
</dbReference>
<keyword evidence="2" id="KW-0175">Coiled coil</keyword>
<feature type="domain" description="CHAT" evidence="3">
    <location>
        <begin position="495"/>
        <end position="806"/>
    </location>
</feature>